<feature type="domain" description="Ribbon-helix-helix" evidence="1">
    <location>
        <begin position="31"/>
        <end position="96"/>
    </location>
</feature>
<dbReference type="InterPro" id="IPR027373">
    <property type="entry name" value="RHH_dom"/>
</dbReference>
<name>A0A6I4TTD2_9SPHN</name>
<comment type="caution">
    <text evidence="2">The sequence shown here is derived from an EMBL/GenBank/DDBJ whole genome shotgun (WGS) entry which is preliminary data.</text>
</comment>
<evidence type="ECO:0000259" key="1">
    <source>
        <dbReference type="Pfam" id="PF13467"/>
    </source>
</evidence>
<keyword evidence="2" id="KW-0808">Transferase</keyword>
<evidence type="ECO:0000313" key="2">
    <source>
        <dbReference type="EMBL" id="MXO97613.1"/>
    </source>
</evidence>
<dbReference type="Pfam" id="PF13467">
    <property type="entry name" value="RHH_4"/>
    <property type="match status" value="1"/>
</dbReference>
<dbReference type="AlphaFoldDB" id="A0A6I4TTD2"/>
<reference evidence="2 3" key="1">
    <citation type="submission" date="2019-12" db="EMBL/GenBank/DDBJ databases">
        <title>Genomic-based taxomic classification of the family Erythrobacteraceae.</title>
        <authorList>
            <person name="Xu L."/>
        </authorList>
    </citation>
    <scope>NUCLEOTIDE SEQUENCE [LARGE SCALE GENOMIC DNA]</scope>
    <source>
        <strain evidence="2 3">S36</strain>
    </source>
</reference>
<sequence>MPLSLPDRPCRSTVASTCIDAVTAPDLYHPPVKRSIEIAGHKTSISLEPLFWAMLRKAAEAEGLPLNALVARIDAERIAADTPPGLAGAIRLWLASRLTL</sequence>
<dbReference type="Proteomes" id="UP000469430">
    <property type="component" value="Unassembled WGS sequence"/>
</dbReference>
<keyword evidence="3" id="KW-1185">Reference proteome</keyword>
<proteinExistence type="predicted"/>
<dbReference type="Gene3D" id="1.10.3990.20">
    <property type="entry name" value="protein bp1543"/>
    <property type="match status" value="1"/>
</dbReference>
<dbReference type="GO" id="GO:0016740">
    <property type="term" value="F:transferase activity"/>
    <property type="evidence" value="ECO:0007669"/>
    <property type="project" value="UniProtKB-KW"/>
</dbReference>
<protein>
    <submittedName>
        <fullName evidence="2">Aryl-sulfate sulfotransferase</fullName>
    </submittedName>
</protein>
<gene>
    <name evidence="2" type="ORF">GRI97_01245</name>
</gene>
<dbReference type="EMBL" id="WTYJ01000001">
    <property type="protein sequence ID" value="MXO97613.1"/>
    <property type="molecule type" value="Genomic_DNA"/>
</dbReference>
<accession>A0A6I4TTD2</accession>
<evidence type="ECO:0000313" key="3">
    <source>
        <dbReference type="Proteomes" id="UP000469430"/>
    </source>
</evidence>
<organism evidence="2 3">
    <name type="scientific">Croceibacterium xixiisoli</name>
    <dbReference type="NCBI Taxonomy" id="1476466"/>
    <lineage>
        <taxon>Bacteria</taxon>
        <taxon>Pseudomonadati</taxon>
        <taxon>Pseudomonadota</taxon>
        <taxon>Alphaproteobacteria</taxon>
        <taxon>Sphingomonadales</taxon>
        <taxon>Erythrobacteraceae</taxon>
        <taxon>Croceibacterium</taxon>
    </lineage>
</organism>
<dbReference type="OrthoDB" id="7477016at2"/>
<dbReference type="InterPro" id="IPR038268">
    <property type="entry name" value="RHH_sf"/>
</dbReference>